<dbReference type="Pfam" id="PF04178">
    <property type="entry name" value="Got1"/>
    <property type="match status" value="1"/>
</dbReference>
<evidence type="ECO:0000256" key="3">
    <source>
        <dbReference type="ARBA" id="ARBA00022448"/>
    </source>
</evidence>
<sequence>MSFSLLYRCGRQMASRRLIALPSLSLLSLLALFLMTSLVWYRGMTSLVTNQHQSEHYSSRSLVCRSDMNVSVLPPMADDDLTLTRELFTYLTSPDPAACRRLAKFGGTAILDAANIPVLDGQKGVCMDAEFASLFTPDCLIVIVQQHRDPVFARDVSEFGCQLHKKGLVLIFCIIEFVAMTWYSISYIPFARDAVINTFKSCIG</sequence>
<accession>A0A6A4XBA1</accession>
<comment type="caution">
    <text evidence="9">Lacks conserved residue(s) required for the propagation of feature annotation.</text>
</comment>
<evidence type="ECO:0000256" key="4">
    <source>
        <dbReference type="ARBA" id="ARBA00022692"/>
    </source>
</evidence>
<feature type="transmembrane region" description="Helical" evidence="9">
    <location>
        <begin position="167"/>
        <end position="185"/>
    </location>
</feature>
<comment type="subcellular location">
    <subcellularLocation>
        <location evidence="2 9">Membrane</location>
        <topology evidence="2 9">Multi-pass membrane protein</topology>
    </subcellularLocation>
</comment>
<dbReference type="PANTHER" id="PTHR23137">
    <property type="entry name" value="VESICLE TRANSPORT PROTEIN-RELATED"/>
    <property type="match status" value="1"/>
</dbReference>
<dbReference type="InterPro" id="IPR011691">
    <property type="entry name" value="Vesicle_transpt_SFT2"/>
</dbReference>
<evidence type="ECO:0000256" key="8">
    <source>
        <dbReference type="ARBA" id="ARBA00025800"/>
    </source>
</evidence>
<dbReference type="GO" id="GO:0016020">
    <property type="term" value="C:membrane"/>
    <property type="evidence" value="ECO:0007669"/>
    <property type="project" value="UniProtKB-SubCell"/>
</dbReference>
<evidence type="ECO:0000313" key="11">
    <source>
        <dbReference type="Proteomes" id="UP000440578"/>
    </source>
</evidence>
<dbReference type="InterPro" id="IPR007305">
    <property type="entry name" value="Vesicle_transpt_Got1/SFT2"/>
</dbReference>
<protein>
    <recommendedName>
        <fullName evidence="9">Vesicle transport protein</fullName>
    </recommendedName>
</protein>
<dbReference type="EMBL" id="VIIS01000165">
    <property type="protein sequence ID" value="KAF0312498.1"/>
    <property type="molecule type" value="Genomic_DNA"/>
</dbReference>
<gene>
    <name evidence="10" type="primary">SFT2D1</name>
    <name evidence="10" type="ORF">FJT64_016748</name>
</gene>
<dbReference type="OrthoDB" id="10006218at2759"/>
<dbReference type="PANTHER" id="PTHR23137:SF24">
    <property type="entry name" value="VESICLE TRANSPORT PROTEIN SFT2A"/>
    <property type="match status" value="1"/>
</dbReference>
<keyword evidence="3 9" id="KW-0813">Transport</keyword>
<organism evidence="10 11">
    <name type="scientific">Amphibalanus amphitrite</name>
    <name type="common">Striped barnacle</name>
    <name type="synonym">Balanus amphitrite</name>
    <dbReference type="NCBI Taxonomy" id="1232801"/>
    <lineage>
        <taxon>Eukaryota</taxon>
        <taxon>Metazoa</taxon>
        <taxon>Ecdysozoa</taxon>
        <taxon>Arthropoda</taxon>
        <taxon>Crustacea</taxon>
        <taxon>Multicrustacea</taxon>
        <taxon>Cirripedia</taxon>
        <taxon>Thoracica</taxon>
        <taxon>Thoracicalcarea</taxon>
        <taxon>Balanomorpha</taxon>
        <taxon>Balanoidea</taxon>
        <taxon>Balanidae</taxon>
        <taxon>Amphibalaninae</taxon>
        <taxon>Amphibalanus</taxon>
    </lineage>
</organism>
<dbReference type="AlphaFoldDB" id="A0A6A4XBA1"/>
<evidence type="ECO:0000256" key="2">
    <source>
        <dbReference type="ARBA" id="ARBA00004141"/>
    </source>
</evidence>
<comment type="function">
    <text evidence="1 9">May be involved in fusion of retrograde transport vesicles derived from an endocytic compartment with the Golgi complex.</text>
</comment>
<evidence type="ECO:0000256" key="6">
    <source>
        <dbReference type="ARBA" id="ARBA00022989"/>
    </source>
</evidence>
<keyword evidence="5 9" id="KW-0653">Protein transport</keyword>
<feature type="transmembrane region" description="Helical" evidence="9">
    <location>
        <begin position="20"/>
        <end position="41"/>
    </location>
</feature>
<comment type="similarity">
    <text evidence="8 9">Belongs to the SFT2 family.</text>
</comment>
<proteinExistence type="inferred from homology"/>
<dbReference type="Proteomes" id="UP000440578">
    <property type="component" value="Unassembled WGS sequence"/>
</dbReference>
<evidence type="ECO:0000256" key="7">
    <source>
        <dbReference type="ARBA" id="ARBA00023136"/>
    </source>
</evidence>
<evidence type="ECO:0000256" key="1">
    <source>
        <dbReference type="ARBA" id="ARBA00003566"/>
    </source>
</evidence>
<evidence type="ECO:0000256" key="5">
    <source>
        <dbReference type="ARBA" id="ARBA00022927"/>
    </source>
</evidence>
<name>A0A6A4XBA1_AMPAM</name>
<keyword evidence="7 9" id="KW-0472">Membrane</keyword>
<dbReference type="GO" id="GO:0012505">
    <property type="term" value="C:endomembrane system"/>
    <property type="evidence" value="ECO:0007669"/>
    <property type="project" value="UniProtKB-ARBA"/>
</dbReference>
<keyword evidence="6 9" id="KW-1133">Transmembrane helix</keyword>
<evidence type="ECO:0000313" key="10">
    <source>
        <dbReference type="EMBL" id="KAF0312498.1"/>
    </source>
</evidence>
<keyword evidence="4 9" id="KW-0812">Transmembrane</keyword>
<comment type="caution">
    <text evidence="10">The sequence shown here is derived from an EMBL/GenBank/DDBJ whole genome shotgun (WGS) entry which is preliminary data.</text>
</comment>
<evidence type="ECO:0000256" key="9">
    <source>
        <dbReference type="RuleBase" id="RU363111"/>
    </source>
</evidence>
<keyword evidence="11" id="KW-1185">Reference proteome</keyword>
<reference evidence="10 11" key="1">
    <citation type="submission" date="2019-07" db="EMBL/GenBank/DDBJ databases">
        <title>Draft genome assembly of a fouling barnacle, Amphibalanus amphitrite (Darwin, 1854): The first reference genome for Thecostraca.</title>
        <authorList>
            <person name="Kim W."/>
        </authorList>
    </citation>
    <scope>NUCLEOTIDE SEQUENCE [LARGE SCALE GENOMIC DNA]</scope>
    <source>
        <strain evidence="10">SNU_AA5</strain>
        <tissue evidence="10">Soma without cirri and trophi</tissue>
    </source>
</reference>
<dbReference type="GO" id="GO:0016192">
    <property type="term" value="P:vesicle-mediated transport"/>
    <property type="evidence" value="ECO:0007669"/>
    <property type="project" value="InterPro"/>
</dbReference>
<dbReference type="GO" id="GO:0005737">
    <property type="term" value="C:cytoplasm"/>
    <property type="evidence" value="ECO:0007669"/>
    <property type="project" value="UniProtKB-ARBA"/>
</dbReference>
<dbReference type="GO" id="GO:0015031">
    <property type="term" value="P:protein transport"/>
    <property type="evidence" value="ECO:0007669"/>
    <property type="project" value="UniProtKB-KW"/>
</dbReference>